<dbReference type="Pfam" id="PF00106">
    <property type="entry name" value="adh_short"/>
    <property type="match status" value="1"/>
</dbReference>
<dbReference type="PRINTS" id="PR00081">
    <property type="entry name" value="GDHRDH"/>
</dbReference>
<dbReference type="SUPFAM" id="SSF51735">
    <property type="entry name" value="NAD(P)-binding Rossmann-fold domains"/>
    <property type="match status" value="1"/>
</dbReference>
<comment type="caution">
    <text evidence="1">The sequence shown here is derived from an EMBL/GenBank/DDBJ whole genome shotgun (WGS) entry which is preliminary data.</text>
</comment>
<reference evidence="1 2" key="1">
    <citation type="submission" date="2021-07" db="EMBL/GenBank/DDBJ databases">
        <title>Alteriqipengyuania abyssalis NZ-12B nov, sp.nov isolated from deep sea sponge in pacific ocean.</title>
        <authorList>
            <person name="Tareen S."/>
            <person name="Wink J."/>
        </authorList>
    </citation>
    <scope>NUCLEOTIDE SEQUENCE [LARGE SCALE GENOMIC DNA]</scope>
    <source>
        <strain evidence="1 2">NZ-12B</strain>
    </source>
</reference>
<evidence type="ECO:0000313" key="2">
    <source>
        <dbReference type="Proteomes" id="UP000759298"/>
    </source>
</evidence>
<dbReference type="EMBL" id="JAHWXP010000002">
    <property type="protein sequence ID" value="MBY8336850.1"/>
    <property type="molecule type" value="Genomic_DNA"/>
</dbReference>
<evidence type="ECO:0000313" key="1">
    <source>
        <dbReference type="EMBL" id="MBY8336850.1"/>
    </source>
</evidence>
<sequence>MSDSKKILIIGASRGIGLGLTREFASRGWHVVASERTPSDGLRDAAQSHENAVEIVTVDVTKPDTYQGLASKLGEGSLNAIIVNAGITGAKHQSAEQATDEEIAHVMQTNAYGPARVGKALLPLLKDGGTLAFMSSLMGSIADSSGGYEFYRVSKVGLNMLAKGISEQQAKERNVEVLSLHPGWVQTDMGGPNASITVEESCTGLADVVEKAGGGGYRFVDYTGEAIAF</sequence>
<dbReference type="PANTHER" id="PTHR45458:SF1">
    <property type="entry name" value="SHORT CHAIN DEHYDROGENASE"/>
    <property type="match status" value="1"/>
</dbReference>
<proteinExistence type="predicted"/>
<dbReference type="Proteomes" id="UP000759298">
    <property type="component" value="Unassembled WGS sequence"/>
</dbReference>
<gene>
    <name evidence="1" type="ORF">KYN89_07295</name>
</gene>
<name>A0ABS7PF74_9SPHN</name>
<dbReference type="InterPro" id="IPR036291">
    <property type="entry name" value="NAD(P)-bd_dom_sf"/>
</dbReference>
<dbReference type="InterPro" id="IPR002347">
    <property type="entry name" value="SDR_fam"/>
</dbReference>
<dbReference type="PANTHER" id="PTHR45458">
    <property type="entry name" value="SHORT-CHAIN DEHYDROGENASE/REDUCTASE SDR"/>
    <property type="match status" value="1"/>
</dbReference>
<dbReference type="InterPro" id="IPR052184">
    <property type="entry name" value="SDR_enzymes"/>
</dbReference>
<dbReference type="Gene3D" id="3.40.50.720">
    <property type="entry name" value="NAD(P)-binding Rossmann-like Domain"/>
    <property type="match status" value="1"/>
</dbReference>
<dbReference type="CDD" id="cd05325">
    <property type="entry name" value="carb_red_sniffer_like_SDR_c"/>
    <property type="match status" value="1"/>
</dbReference>
<accession>A0ABS7PF74</accession>
<dbReference type="RefSeq" id="WP_222824465.1">
    <property type="nucleotide sequence ID" value="NZ_JAHWXP010000002.1"/>
</dbReference>
<keyword evidence="2" id="KW-1185">Reference proteome</keyword>
<organism evidence="1 2">
    <name type="scientific">Alteriqipengyuania abyssalis</name>
    <dbReference type="NCBI Taxonomy" id="2860200"/>
    <lineage>
        <taxon>Bacteria</taxon>
        <taxon>Pseudomonadati</taxon>
        <taxon>Pseudomonadota</taxon>
        <taxon>Alphaproteobacteria</taxon>
        <taxon>Sphingomonadales</taxon>
        <taxon>Erythrobacteraceae</taxon>
        <taxon>Alteriqipengyuania</taxon>
    </lineage>
</organism>
<protein>
    <submittedName>
        <fullName evidence="1">SDR family NAD(P)-dependent oxidoreductase</fullName>
    </submittedName>
</protein>